<proteinExistence type="predicted"/>
<comment type="catalytic activity">
    <reaction evidence="1">
        <text>ATP = 3',5'-cyclic AMP + diphosphate</text>
        <dbReference type="Rhea" id="RHEA:15389"/>
        <dbReference type="ChEBI" id="CHEBI:30616"/>
        <dbReference type="ChEBI" id="CHEBI:33019"/>
        <dbReference type="ChEBI" id="CHEBI:58165"/>
        <dbReference type="EC" id="4.6.1.1"/>
    </reaction>
</comment>
<evidence type="ECO:0000313" key="14">
    <source>
        <dbReference type="EnsemblMetazoa" id="GPAI008917-PA"/>
    </source>
</evidence>
<evidence type="ECO:0000256" key="3">
    <source>
        <dbReference type="ARBA" id="ARBA00012201"/>
    </source>
</evidence>
<keyword evidence="15" id="KW-1185">Reference proteome</keyword>
<dbReference type="InterPro" id="IPR029787">
    <property type="entry name" value="Nucleotide_cyclase"/>
</dbReference>
<accession>A0A1A9ZAQ4</accession>
<keyword evidence="6" id="KW-0547">Nucleotide-binding</keyword>
<dbReference type="GO" id="GO:0004016">
    <property type="term" value="F:adenylate cyclase activity"/>
    <property type="evidence" value="ECO:0007669"/>
    <property type="project" value="UniProtKB-EC"/>
</dbReference>
<evidence type="ECO:0000256" key="7">
    <source>
        <dbReference type="ARBA" id="ARBA00022840"/>
    </source>
</evidence>
<comment type="subcellular location">
    <subcellularLocation>
        <location evidence="2">Membrane</location>
        <topology evidence="2">Multi-pass membrane protein</topology>
    </subcellularLocation>
</comment>
<dbReference type="GO" id="GO:0005524">
    <property type="term" value="F:ATP binding"/>
    <property type="evidence" value="ECO:0007669"/>
    <property type="project" value="UniProtKB-KW"/>
</dbReference>
<evidence type="ECO:0000256" key="9">
    <source>
        <dbReference type="ARBA" id="ARBA00022989"/>
    </source>
</evidence>
<name>A0A1A9ZAQ4_GLOPL</name>
<dbReference type="PROSITE" id="PS50125">
    <property type="entry name" value="GUANYLATE_CYCLASE_2"/>
    <property type="match status" value="1"/>
</dbReference>
<organism evidence="14 15">
    <name type="scientific">Glossina pallidipes</name>
    <name type="common">Tsetse fly</name>
    <dbReference type="NCBI Taxonomy" id="7398"/>
    <lineage>
        <taxon>Eukaryota</taxon>
        <taxon>Metazoa</taxon>
        <taxon>Ecdysozoa</taxon>
        <taxon>Arthropoda</taxon>
        <taxon>Hexapoda</taxon>
        <taxon>Insecta</taxon>
        <taxon>Pterygota</taxon>
        <taxon>Neoptera</taxon>
        <taxon>Endopterygota</taxon>
        <taxon>Diptera</taxon>
        <taxon>Brachycera</taxon>
        <taxon>Muscomorpha</taxon>
        <taxon>Hippoboscoidea</taxon>
        <taxon>Glossinidae</taxon>
        <taxon>Glossina</taxon>
    </lineage>
</organism>
<dbReference type="Pfam" id="PF00211">
    <property type="entry name" value="Guanylate_cyc"/>
    <property type="match status" value="1"/>
</dbReference>
<reference evidence="15" key="1">
    <citation type="submission" date="2014-03" db="EMBL/GenBank/DDBJ databases">
        <authorList>
            <person name="Aksoy S."/>
            <person name="Warren W."/>
            <person name="Wilson R.K."/>
        </authorList>
    </citation>
    <scope>NUCLEOTIDE SEQUENCE [LARGE SCALE GENOMIC DNA]</scope>
    <source>
        <strain evidence="15">IAEA</strain>
    </source>
</reference>
<dbReference type="Proteomes" id="UP000092445">
    <property type="component" value="Unassembled WGS sequence"/>
</dbReference>
<keyword evidence="11" id="KW-0456">Lyase</keyword>
<evidence type="ECO:0000259" key="13">
    <source>
        <dbReference type="PROSITE" id="PS50125"/>
    </source>
</evidence>
<dbReference type="PANTHER" id="PTHR45627:SF12">
    <property type="entry name" value="ADENYLATE CYCLASE TYPE 2"/>
    <property type="match status" value="1"/>
</dbReference>
<evidence type="ECO:0000313" key="15">
    <source>
        <dbReference type="Proteomes" id="UP000092445"/>
    </source>
</evidence>
<feature type="domain" description="Guanylate cyclase" evidence="13">
    <location>
        <begin position="226"/>
        <end position="260"/>
    </location>
</feature>
<dbReference type="InterPro" id="IPR001054">
    <property type="entry name" value="A/G_cyclase"/>
</dbReference>
<dbReference type="STRING" id="7398.A0A1A9ZAQ4"/>
<evidence type="ECO:0000256" key="4">
    <source>
        <dbReference type="ARBA" id="ARBA00022692"/>
    </source>
</evidence>
<dbReference type="GO" id="GO:0007189">
    <property type="term" value="P:adenylate cyclase-activating G protein-coupled receptor signaling pathway"/>
    <property type="evidence" value="ECO:0007669"/>
    <property type="project" value="TreeGrafter"/>
</dbReference>
<evidence type="ECO:0000256" key="2">
    <source>
        <dbReference type="ARBA" id="ARBA00004141"/>
    </source>
</evidence>
<keyword evidence="9 12" id="KW-1133">Transmembrane helix</keyword>
<dbReference type="GO" id="GO:0046872">
    <property type="term" value="F:metal ion binding"/>
    <property type="evidence" value="ECO:0007669"/>
    <property type="project" value="UniProtKB-KW"/>
</dbReference>
<evidence type="ECO:0000256" key="6">
    <source>
        <dbReference type="ARBA" id="ARBA00022741"/>
    </source>
</evidence>
<dbReference type="PANTHER" id="PTHR45627">
    <property type="entry name" value="ADENYLATE CYCLASE TYPE 1"/>
    <property type="match status" value="1"/>
</dbReference>
<dbReference type="GO" id="GO:0009190">
    <property type="term" value="P:cyclic nucleotide biosynthetic process"/>
    <property type="evidence" value="ECO:0007669"/>
    <property type="project" value="InterPro"/>
</dbReference>
<feature type="transmembrane region" description="Helical" evidence="12">
    <location>
        <begin position="93"/>
        <end position="112"/>
    </location>
</feature>
<dbReference type="VEuPathDB" id="VectorBase:GPAI008917"/>
<evidence type="ECO:0000256" key="5">
    <source>
        <dbReference type="ARBA" id="ARBA00022723"/>
    </source>
</evidence>
<dbReference type="GO" id="GO:0005886">
    <property type="term" value="C:plasma membrane"/>
    <property type="evidence" value="ECO:0007669"/>
    <property type="project" value="TreeGrafter"/>
</dbReference>
<keyword evidence="7" id="KW-0067">ATP-binding</keyword>
<dbReference type="EC" id="4.6.1.1" evidence="3"/>
<keyword evidence="10 12" id="KW-0472">Membrane</keyword>
<dbReference type="GO" id="GO:0035556">
    <property type="term" value="P:intracellular signal transduction"/>
    <property type="evidence" value="ECO:0007669"/>
    <property type="project" value="InterPro"/>
</dbReference>
<dbReference type="SUPFAM" id="SSF55073">
    <property type="entry name" value="Nucleotide cyclase"/>
    <property type="match status" value="1"/>
</dbReference>
<evidence type="ECO:0000256" key="1">
    <source>
        <dbReference type="ARBA" id="ARBA00001593"/>
    </source>
</evidence>
<evidence type="ECO:0000256" key="11">
    <source>
        <dbReference type="ARBA" id="ARBA00023239"/>
    </source>
</evidence>
<keyword evidence="4 12" id="KW-0812">Transmembrane</keyword>
<feature type="transmembrane region" description="Helical" evidence="12">
    <location>
        <begin position="41"/>
        <end position="58"/>
    </location>
</feature>
<sequence>MEVKMDYSFDDMREHYDLKEEIMDMNLESVYQSYMRKIKRNYLGTFTIVHLVIAIVHSLETYDVYFYIIGAILTCLSIRPFMSEKYAKSHRGVPFIVSWIAGFTMALTEAILSTDAVVKKSLSIILPDFLYLVALNVVGLYICRRQEIATRSVFLSKRQRLEQTLYWKNAKDQRKGLLDNIIPAQIAKSLTREIEQRIAKTFEGTRGSKDEKLGGKIFIETHTDVTIIFADIVNYTFLTTRVDVKTLVETLHELFQKFDQACQASIRMTYDP</sequence>
<feature type="transmembrane region" description="Helical" evidence="12">
    <location>
        <begin position="64"/>
        <end position="81"/>
    </location>
</feature>
<keyword evidence="8" id="KW-0460">Magnesium</keyword>
<dbReference type="Gene3D" id="3.30.70.1230">
    <property type="entry name" value="Nucleotide cyclase"/>
    <property type="match status" value="1"/>
</dbReference>
<evidence type="ECO:0000256" key="8">
    <source>
        <dbReference type="ARBA" id="ARBA00022842"/>
    </source>
</evidence>
<feature type="transmembrane region" description="Helical" evidence="12">
    <location>
        <begin position="124"/>
        <end position="143"/>
    </location>
</feature>
<protein>
    <recommendedName>
        <fullName evidence="3">adenylate cyclase</fullName>
        <ecNumber evidence="3">4.6.1.1</ecNumber>
    </recommendedName>
</protein>
<evidence type="ECO:0000256" key="10">
    <source>
        <dbReference type="ARBA" id="ARBA00023136"/>
    </source>
</evidence>
<reference evidence="14" key="2">
    <citation type="submission" date="2020-05" db="UniProtKB">
        <authorList>
            <consortium name="EnsemblMetazoa"/>
        </authorList>
    </citation>
    <scope>IDENTIFICATION</scope>
    <source>
        <strain evidence="14">IAEA</strain>
    </source>
</reference>
<keyword evidence="5" id="KW-0479">Metal-binding</keyword>
<dbReference type="EnsemblMetazoa" id="GPAI008917-RA">
    <property type="protein sequence ID" value="GPAI008917-PA"/>
    <property type="gene ID" value="GPAI008917"/>
</dbReference>
<dbReference type="AlphaFoldDB" id="A0A1A9ZAQ4"/>
<evidence type="ECO:0000256" key="12">
    <source>
        <dbReference type="SAM" id="Phobius"/>
    </source>
</evidence>